<dbReference type="SUPFAM" id="SSF56112">
    <property type="entry name" value="Protein kinase-like (PK-like)"/>
    <property type="match status" value="1"/>
</dbReference>
<dbReference type="GO" id="GO:0004674">
    <property type="term" value="F:protein serine/threonine kinase activity"/>
    <property type="evidence" value="ECO:0007669"/>
    <property type="project" value="UniProtKB-KW"/>
</dbReference>
<dbReference type="AlphaFoldDB" id="A0A024WHT0"/>
<dbReference type="InterPro" id="IPR050494">
    <property type="entry name" value="Ser_Thr_dual-spec_kinase"/>
</dbReference>
<evidence type="ECO:0000256" key="2">
    <source>
        <dbReference type="ARBA" id="ARBA00022679"/>
    </source>
</evidence>
<keyword evidence="1" id="KW-0723">Serine/threonine-protein kinase</keyword>
<name>A0A024WHT0_PLAFA</name>
<dbReference type="GO" id="GO:0005524">
    <property type="term" value="F:ATP binding"/>
    <property type="evidence" value="ECO:0007669"/>
    <property type="project" value="UniProtKB-KW"/>
</dbReference>
<keyword evidence="3" id="KW-0547">Nucleotide-binding</keyword>
<dbReference type="OrthoDB" id="9332038at2759"/>
<dbReference type="Proteomes" id="UP000030699">
    <property type="component" value="Unassembled WGS sequence"/>
</dbReference>
<dbReference type="InterPro" id="IPR011009">
    <property type="entry name" value="Kinase-like_dom_sf"/>
</dbReference>
<dbReference type="InterPro" id="IPR008271">
    <property type="entry name" value="Ser/Thr_kinase_AS"/>
</dbReference>
<reference evidence="7 8" key="2">
    <citation type="submission" date="2013-02" db="EMBL/GenBank/DDBJ databases">
        <title>The Genome Sequence of Plasmodium falciparum MaliPS096_E11.</title>
        <authorList>
            <consortium name="The Broad Institute Genome Sequencing Platform"/>
            <consortium name="The Broad Institute Genome Sequencing Center for Infectious Disease"/>
            <person name="Neafsey D."/>
            <person name="Cheeseman I."/>
            <person name="Volkman S."/>
            <person name="Adams J."/>
            <person name="Walker B."/>
            <person name="Young S.K."/>
            <person name="Zeng Q."/>
            <person name="Gargeya S."/>
            <person name="Fitzgerald M."/>
            <person name="Haas B."/>
            <person name="Abouelleil A."/>
            <person name="Alvarado L."/>
            <person name="Arachchi H.M."/>
            <person name="Berlin A.M."/>
            <person name="Chapman S.B."/>
            <person name="Dewar J."/>
            <person name="Goldberg J."/>
            <person name="Griggs A."/>
            <person name="Gujja S."/>
            <person name="Hansen M."/>
            <person name="Howarth C."/>
            <person name="Imamovic A."/>
            <person name="Larimer J."/>
            <person name="McCowan C."/>
            <person name="Murphy C."/>
            <person name="Neiman D."/>
            <person name="Pearson M."/>
            <person name="Priest M."/>
            <person name="Roberts A."/>
            <person name="Saif S."/>
            <person name="Shea T."/>
            <person name="Sisk P."/>
            <person name="Sykes S."/>
            <person name="Wortman J."/>
            <person name="Nusbaum C."/>
            <person name="Birren B."/>
        </authorList>
    </citation>
    <scope>NUCLEOTIDE SEQUENCE [LARGE SCALE GENOMIC DNA]</scope>
    <source>
        <strain evidence="7 8">MaliPS096_E11</strain>
    </source>
</reference>
<dbReference type="PANTHER" id="PTHR24058">
    <property type="entry name" value="DUAL SPECIFICITY PROTEIN KINASE"/>
    <property type="match status" value="1"/>
</dbReference>
<dbReference type="SMART" id="SM00220">
    <property type="entry name" value="S_TKc"/>
    <property type="match status" value="1"/>
</dbReference>
<evidence type="ECO:0000256" key="4">
    <source>
        <dbReference type="ARBA" id="ARBA00022777"/>
    </source>
</evidence>
<evidence type="ECO:0000256" key="1">
    <source>
        <dbReference type="ARBA" id="ARBA00022527"/>
    </source>
</evidence>
<keyword evidence="2" id="KW-0808">Transferase</keyword>
<dbReference type="Gene3D" id="1.10.510.10">
    <property type="entry name" value="Transferase(Phosphotransferase) domain 1"/>
    <property type="match status" value="2"/>
</dbReference>
<dbReference type="PROSITE" id="PS00108">
    <property type="entry name" value="PROTEIN_KINASE_ST"/>
    <property type="match status" value="1"/>
</dbReference>
<feature type="domain" description="Protein kinase" evidence="6">
    <location>
        <begin position="696"/>
        <end position="1260"/>
    </location>
</feature>
<accession>A0A024WHT0</accession>
<protein>
    <submittedName>
        <fullName evidence="7">CMGC/DYRK protein kinase</fullName>
    </submittedName>
</protein>
<evidence type="ECO:0000313" key="8">
    <source>
        <dbReference type="Proteomes" id="UP000030699"/>
    </source>
</evidence>
<evidence type="ECO:0000259" key="6">
    <source>
        <dbReference type="PROSITE" id="PS50011"/>
    </source>
</evidence>
<gene>
    <name evidence="7" type="ORF">PFMALIP_05256</name>
</gene>
<reference evidence="7 8" key="1">
    <citation type="submission" date="2013-02" db="EMBL/GenBank/DDBJ databases">
        <title>The Genome Annotation of Plasmodium falciparum MaliPS096_E11.</title>
        <authorList>
            <consortium name="The Broad Institute Genome Sequencing Platform"/>
            <consortium name="The Broad Institute Genome Sequencing Center for Infectious Disease"/>
            <person name="Neafsey D."/>
            <person name="Hoffman S."/>
            <person name="Volkman S."/>
            <person name="Rosenthal P."/>
            <person name="Walker B."/>
            <person name="Young S.K."/>
            <person name="Zeng Q."/>
            <person name="Gargeya S."/>
            <person name="Fitzgerald M."/>
            <person name="Haas B."/>
            <person name="Abouelleil A."/>
            <person name="Allen A.W."/>
            <person name="Alvarado L."/>
            <person name="Arachchi H.M."/>
            <person name="Berlin A.M."/>
            <person name="Chapman S.B."/>
            <person name="Gainer-Dewar J."/>
            <person name="Goldberg J."/>
            <person name="Griggs A."/>
            <person name="Gujja S."/>
            <person name="Hansen M."/>
            <person name="Howarth C."/>
            <person name="Imamovic A."/>
            <person name="Ireland A."/>
            <person name="Larimer J."/>
            <person name="McCowan C."/>
            <person name="Murphy C."/>
            <person name="Pearson M."/>
            <person name="Poon T.W."/>
            <person name="Priest M."/>
            <person name="Roberts A."/>
            <person name="Saif S."/>
            <person name="Shea T."/>
            <person name="Sisk P."/>
            <person name="Sykes S."/>
            <person name="Wortman J."/>
            <person name="Nusbaum C."/>
            <person name="Birren B."/>
        </authorList>
    </citation>
    <scope>NUCLEOTIDE SEQUENCE [LARGE SCALE GENOMIC DNA]</scope>
    <source>
        <strain evidence="7 8">MaliPS096_E11</strain>
    </source>
</reference>
<organism evidence="7 8">
    <name type="scientific">Plasmodium falciparum MaliPS096_E11</name>
    <dbReference type="NCBI Taxonomy" id="1036727"/>
    <lineage>
        <taxon>Eukaryota</taxon>
        <taxon>Sar</taxon>
        <taxon>Alveolata</taxon>
        <taxon>Apicomplexa</taxon>
        <taxon>Aconoidasida</taxon>
        <taxon>Haemosporida</taxon>
        <taxon>Plasmodiidae</taxon>
        <taxon>Plasmodium</taxon>
        <taxon>Plasmodium (Laverania)</taxon>
    </lineage>
</organism>
<evidence type="ECO:0000256" key="3">
    <source>
        <dbReference type="ARBA" id="ARBA00022741"/>
    </source>
</evidence>
<evidence type="ECO:0000313" key="7">
    <source>
        <dbReference type="EMBL" id="ETW46732.1"/>
    </source>
</evidence>
<dbReference type="PROSITE" id="PS50011">
    <property type="entry name" value="PROTEIN_KINASE_DOM"/>
    <property type="match status" value="1"/>
</dbReference>
<keyword evidence="4 7" id="KW-0418">Kinase</keyword>
<dbReference type="InterPro" id="IPR000719">
    <property type="entry name" value="Prot_kinase_dom"/>
</dbReference>
<dbReference type="EMBL" id="KI925623">
    <property type="protein sequence ID" value="ETW46732.1"/>
    <property type="molecule type" value="Genomic_DNA"/>
</dbReference>
<dbReference type="PANTHER" id="PTHR24058:SF124">
    <property type="entry name" value="PROTEIN KINASE SUPERFAMILY PROTEIN"/>
    <property type="match status" value="1"/>
</dbReference>
<sequence length="1269" mass="150268">MSKTEYDILSLVNAVEEFSKYCSEYKKRHLTNYIQSCSVKNQINNNEEVIFKTTLQDFMNKVNMLGNNILQIEKINKCQIPENILYEKNGNKMIYDPKHYNEDKLNNENILEDKNKRNICEHIKSKINDKNFVQNNDYGKNIKIINNINEQNLLMKDKNDYTNISENLYMRKISTEYTSSDRSSEDNVLLHNINNVLVKYVSGLDYTLNIRRISRKDLIEEIKQFYIIHNNNIQLNDYSTYLSDEVINILKQKKDNIKCLDKNNLFIIEKNVDFYKNNFLPFFYIPCNYLFIKNYCNDNERCLETTYDTNDEKNSTTENSYILSSPNHMYNTNTNSYNSHSNSIIARNTSSNKCNSPIFGINERNSSPNFGIFNESIKNHKDQYNMDPNYLIMRYNLNEEVHIKDDRVINSPNNIKSMNDNRYNSPNFNIEHIHINNNDTQINNYDIYDINNMDGKKNNLNSNTSDFYQSISDFYKNNEKNLICQEQNNNNTYIQKCAFFLNSNETNVLTNNKNHHKSGKNLISLCFDDELSSAITINNDSSLNKAIYNEFNNSEKDIVEDICNTTNYKDINMEHMNTYQNDERKWMDEYCNGDYNLFRSKQLKKKKELLLSCISYNEKENKYNDQDNMINVEINNDTKVKNILYDTGNISFDENIGINNHYNTINLKVIYEANKSEYGNNERLNFIKGQIILNKYKVVKVLSKTQFSTTLKCLNLLYKKVKTDTQVFLPYCHKYMKDDSEITHDKKKNNYDKFVNLNTIKKKKNENYNRQHDIKNNLHDNKHQIINNKKKVEPKYVCLKVMKNGKQFLDQGLLELMVLNILCNENTNNNLSNKNIIQLYDSFYYKEHLIIVTEYMQSDLYNYFIRKGKLGTLGQLQILTKNLLEGLAYIHSKNLIHCDLKPENIMINMKKNKKNHEKGKYNKVNQNGVNIYNDTIEPHILNSSNINNSNLEKKNIIAYPSFDQTFIENKDAQYDNNEKTSNVLYDSDKSYNNNVKNMIDNNLYCNNIKNIDNNSDNNNNNNNNNNFPHNNINIYNTKQFDKIKIIDFNSCIYESDKLEMYIQTRSYRSPEVLLQQNYDRKIDIWSLGCILFEFLTKKILFDYQNIYRFIYSIVSYIGPFPFYMINNCRIPHIFTKHGLIILKKFTTDNMYENYIKEEQLNQEDDEEIVFNSNDFFRLNKKDNILTKDLLKNKNPNTSTPRKRNNNNNEIYYDVCYPSDNLLKNNFQISDTLFVDFLSSLLQIDPSKRCNAMEALKHPWLQPNLYKDGL</sequence>
<dbReference type="FunFam" id="1.10.510.10:FF:000812">
    <property type="entry name" value="CMGC/DYRK protein kinase"/>
    <property type="match status" value="1"/>
</dbReference>
<dbReference type="Gene3D" id="3.30.200.20">
    <property type="entry name" value="Phosphorylase Kinase, domain 1"/>
    <property type="match status" value="1"/>
</dbReference>
<proteinExistence type="predicted"/>
<dbReference type="Pfam" id="PF00069">
    <property type="entry name" value="Pkinase"/>
    <property type="match status" value="2"/>
</dbReference>
<evidence type="ECO:0000256" key="5">
    <source>
        <dbReference type="ARBA" id="ARBA00022840"/>
    </source>
</evidence>
<keyword evidence="5" id="KW-0067">ATP-binding</keyword>